<dbReference type="AlphaFoldDB" id="A0A2A7SAD4"/>
<evidence type="ECO:0000313" key="1">
    <source>
        <dbReference type="EMBL" id="PEH40498.1"/>
    </source>
</evidence>
<dbReference type="Proteomes" id="UP000220629">
    <property type="component" value="Unassembled WGS sequence"/>
</dbReference>
<reference evidence="2" key="1">
    <citation type="submission" date="2017-09" db="EMBL/GenBank/DDBJ databases">
        <title>FDA dAtabase for Regulatory Grade micrObial Sequences (FDA-ARGOS): Supporting development and validation of Infectious Disease Dx tests.</title>
        <authorList>
            <person name="Minogue T."/>
            <person name="Wolcott M."/>
            <person name="Wasieloski L."/>
            <person name="Aguilar W."/>
            <person name="Moore D."/>
            <person name="Tallon L."/>
            <person name="Sadzewicz L."/>
            <person name="Ott S."/>
            <person name="Zhao X."/>
            <person name="Nagaraj S."/>
            <person name="Vavikolanu K."/>
            <person name="Aluvathingal J."/>
            <person name="Nadendla S."/>
            <person name="Sichtig H."/>
        </authorList>
    </citation>
    <scope>NUCLEOTIDE SEQUENCE [LARGE SCALE GENOMIC DNA]</scope>
    <source>
        <strain evidence="2">FDAARGOS_390</strain>
    </source>
</reference>
<protein>
    <submittedName>
        <fullName evidence="1">Uncharacterized protein</fullName>
    </submittedName>
</protein>
<proteinExistence type="predicted"/>
<name>A0A2A7SAD4_BURGA</name>
<gene>
    <name evidence="1" type="ORF">CRM94_17465</name>
</gene>
<organism evidence="1 2">
    <name type="scientific">Burkholderia gladioli</name>
    <name type="common">Pseudomonas marginata</name>
    <name type="synonym">Phytomonas marginata</name>
    <dbReference type="NCBI Taxonomy" id="28095"/>
    <lineage>
        <taxon>Bacteria</taxon>
        <taxon>Pseudomonadati</taxon>
        <taxon>Pseudomonadota</taxon>
        <taxon>Betaproteobacteria</taxon>
        <taxon>Burkholderiales</taxon>
        <taxon>Burkholderiaceae</taxon>
        <taxon>Burkholderia</taxon>
    </lineage>
</organism>
<comment type="caution">
    <text evidence="1">The sequence shown here is derived from an EMBL/GenBank/DDBJ whole genome shotgun (WGS) entry which is preliminary data.</text>
</comment>
<sequence>MKLLILPTISDDPSNVRYIVADDALLDPELLLQQVIATVASANRNYGWAELEQGLRASGFEVPDAFLADQPWDVAADPSWGTNFTIEFPADAPHEYAGQRGVATNSASGMLQIVLRDNTVLTPWDQPYRRGAEGQDQIALGPLIVPRTQFAVGDADGLELALKLLKEAGYECVA</sequence>
<accession>A0A2A7SAD4</accession>
<evidence type="ECO:0000313" key="2">
    <source>
        <dbReference type="Proteomes" id="UP000220629"/>
    </source>
</evidence>
<dbReference type="EMBL" id="PDDY01000003">
    <property type="protein sequence ID" value="PEH40498.1"/>
    <property type="molecule type" value="Genomic_DNA"/>
</dbReference>
<dbReference type="RefSeq" id="WP_098153428.1">
    <property type="nucleotide sequence ID" value="NZ_PDDY01000003.1"/>
</dbReference>